<comment type="caution">
    <text evidence="1">The sequence shown here is derived from an EMBL/GenBank/DDBJ whole genome shotgun (WGS) entry which is preliminary data.</text>
</comment>
<reference evidence="1 2" key="1">
    <citation type="submission" date="2018-06" db="EMBL/GenBank/DDBJ databases">
        <title>Extensive metabolic versatility and redundancy in microbially diverse, dynamic hydrothermal sediments.</title>
        <authorList>
            <person name="Dombrowski N."/>
            <person name="Teske A."/>
            <person name="Baker B.J."/>
        </authorList>
    </citation>
    <scope>NUCLEOTIDE SEQUENCE [LARGE SCALE GENOMIC DNA]</scope>
    <source>
        <strain evidence="1">B66_G16</strain>
    </source>
</reference>
<evidence type="ECO:0000313" key="1">
    <source>
        <dbReference type="EMBL" id="RLE49508.1"/>
    </source>
</evidence>
<accession>A0A497ESE8</accession>
<name>A0A497ESE8_9CREN</name>
<organism evidence="1 2">
    <name type="scientific">Thermoproteota archaeon</name>
    <dbReference type="NCBI Taxonomy" id="2056631"/>
    <lineage>
        <taxon>Archaea</taxon>
        <taxon>Thermoproteota</taxon>
    </lineage>
</organism>
<dbReference type="NCBIfam" id="NF045597">
    <property type="entry name" value="TudS_rel_CD3072"/>
    <property type="match status" value="1"/>
</dbReference>
<dbReference type="AlphaFoldDB" id="A0A497ESE8"/>
<evidence type="ECO:0008006" key="3">
    <source>
        <dbReference type="Google" id="ProtNLM"/>
    </source>
</evidence>
<sequence>MSESDVRSMRLVLVAHCILNQNARASGIAKRVCALEEVIHFLLSQGYGLIQLPCPELLYKGIDRPPASKPEYDTPEFRSFCSKLAKLVIEQILIFANRGYKVVGIIGVEHSPTCATSLIPIDRNDLSLYNCGRGIFMEELEKTLASKGMKIPMIGVFASKDRAVENLQILKRSLA</sequence>
<gene>
    <name evidence="1" type="ORF">DRJ31_04650</name>
</gene>
<dbReference type="EMBL" id="QMQV01000032">
    <property type="protein sequence ID" value="RLE49508.1"/>
    <property type="molecule type" value="Genomic_DNA"/>
</dbReference>
<dbReference type="Proteomes" id="UP000278475">
    <property type="component" value="Unassembled WGS sequence"/>
</dbReference>
<dbReference type="InterPro" id="IPR054648">
    <property type="entry name" value="TudS-rel"/>
</dbReference>
<protein>
    <recommendedName>
        <fullName evidence="3">DUF523 domain-containing protein</fullName>
    </recommendedName>
</protein>
<proteinExistence type="predicted"/>
<evidence type="ECO:0000313" key="2">
    <source>
        <dbReference type="Proteomes" id="UP000278475"/>
    </source>
</evidence>